<sequence>MFMHDEATLQYTDLFDQTTLGHQFIKDEFHKIPRVVWQIDPFGHSAVHAYFLGAEVLLQVWTCGETSRRNKERSCFGGRR</sequence>
<protein>
    <submittedName>
        <fullName evidence="2">Lysosomal alpha-mannosidase-like protein</fullName>
    </submittedName>
</protein>
<dbReference type="OrthoDB" id="2016903at2759"/>
<dbReference type="InterPro" id="IPR000602">
    <property type="entry name" value="Glyco_hydro_38_N"/>
</dbReference>
<dbReference type="GO" id="GO:0006013">
    <property type="term" value="P:mannose metabolic process"/>
    <property type="evidence" value="ECO:0007669"/>
    <property type="project" value="InterPro"/>
</dbReference>
<proteinExistence type="predicted"/>
<comment type="caution">
    <text evidence="2">The sequence shown here is derived from an EMBL/GenBank/DDBJ whole genome shotgun (WGS) entry which is preliminary data.</text>
</comment>
<dbReference type="PANTHER" id="PTHR11607">
    <property type="entry name" value="ALPHA-MANNOSIDASE"/>
    <property type="match status" value="1"/>
</dbReference>
<name>A0A2K3JSK6_TRIPR</name>
<dbReference type="PANTHER" id="PTHR11607:SF60">
    <property type="entry name" value="ALPHA-MANNOSIDASE"/>
    <property type="match status" value="1"/>
</dbReference>
<dbReference type="GO" id="GO:0004559">
    <property type="term" value="F:alpha-mannosidase activity"/>
    <property type="evidence" value="ECO:0007669"/>
    <property type="project" value="InterPro"/>
</dbReference>
<dbReference type="Gene3D" id="3.20.110.10">
    <property type="entry name" value="Glycoside hydrolase 38, N terminal domain"/>
    <property type="match status" value="1"/>
</dbReference>
<evidence type="ECO:0000259" key="1">
    <source>
        <dbReference type="Pfam" id="PF01074"/>
    </source>
</evidence>
<dbReference type="InterPro" id="IPR050843">
    <property type="entry name" value="Glycosyl_Hydrlase_38"/>
</dbReference>
<dbReference type="SUPFAM" id="SSF88713">
    <property type="entry name" value="Glycoside hydrolase/deacetylase"/>
    <property type="match status" value="1"/>
</dbReference>
<evidence type="ECO:0000313" key="2">
    <source>
        <dbReference type="EMBL" id="PNX57017.1"/>
    </source>
</evidence>
<reference evidence="2 3" key="1">
    <citation type="journal article" date="2014" name="Am. J. Bot.">
        <title>Genome assembly and annotation for red clover (Trifolium pratense; Fabaceae).</title>
        <authorList>
            <person name="Istvanek J."/>
            <person name="Jaros M."/>
            <person name="Krenek A."/>
            <person name="Repkova J."/>
        </authorList>
    </citation>
    <scope>NUCLEOTIDE SEQUENCE [LARGE SCALE GENOMIC DNA]</scope>
    <source>
        <strain evidence="3">cv. Tatra</strain>
        <tissue evidence="2">Young leaves</tissue>
    </source>
</reference>
<evidence type="ECO:0000313" key="3">
    <source>
        <dbReference type="Proteomes" id="UP000236291"/>
    </source>
</evidence>
<accession>A0A2K3JSK6</accession>
<dbReference type="InterPro" id="IPR027291">
    <property type="entry name" value="Glyco_hydro_38_N_sf"/>
</dbReference>
<reference evidence="2 3" key="2">
    <citation type="journal article" date="2017" name="Front. Plant Sci.">
        <title>Gene Classification and Mining of Molecular Markers Useful in Red Clover (Trifolium pratense) Breeding.</title>
        <authorList>
            <person name="Istvanek J."/>
            <person name="Dluhosova J."/>
            <person name="Dluhos P."/>
            <person name="Patkova L."/>
            <person name="Nedelnik J."/>
            <person name="Repkova J."/>
        </authorList>
    </citation>
    <scope>NUCLEOTIDE SEQUENCE [LARGE SCALE GENOMIC DNA]</scope>
    <source>
        <strain evidence="3">cv. Tatra</strain>
        <tissue evidence="2">Young leaves</tissue>
    </source>
</reference>
<dbReference type="Proteomes" id="UP000236291">
    <property type="component" value="Unassembled WGS sequence"/>
</dbReference>
<gene>
    <name evidence="2" type="ORF">L195_g050184</name>
</gene>
<dbReference type="AlphaFoldDB" id="A0A2K3JSK6"/>
<organism evidence="2 3">
    <name type="scientific">Trifolium pratense</name>
    <name type="common">Red clover</name>
    <dbReference type="NCBI Taxonomy" id="57577"/>
    <lineage>
        <taxon>Eukaryota</taxon>
        <taxon>Viridiplantae</taxon>
        <taxon>Streptophyta</taxon>
        <taxon>Embryophyta</taxon>
        <taxon>Tracheophyta</taxon>
        <taxon>Spermatophyta</taxon>
        <taxon>Magnoliopsida</taxon>
        <taxon>eudicotyledons</taxon>
        <taxon>Gunneridae</taxon>
        <taxon>Pentapetalae</taxon>
        <taxon>rosids</taxon>
        <taxon>fabids</taxon>
        <taxon>Fabales</taxon>
        <taxon>Fabaceae</taxon>
        <taxon>Papilionoideae</taxon>
        <taxon>50 kb inversion clade</taxon>
        <taxon>NPAAA clade</taxon>
        <taxon>Hologalegina</taxon>
        <taxon>IRL clade</taxon>
        <taxon>Trifolieae</taxon>
        <taxon>Trifolium</taxon>
    </lineage>
</organism>
<dbReference type="EMBL" id="ASHM01075727">
    <property type="protein sequence ID" value="PNX57017.1"/>
    <property type="molecule type" value="Genomic_DNA"/>
</dbReference>
<feature type="domain" description="Glycoside hydrolase family 38 N-terminal" evidence="1">
    <location>
        <begin position="2"/>
        <end position="53"/>
    </location>
</feature>
<dbReference type="STRING" id="57577.A0A2K3JSK6"/>
<dbReference type="InterPro" id="IPR011330">
    <property type="entry name" value="Glyco_hydro/deAcase_b/a-brl"/>
</dbReference>
<dbReference type="Pfam" id="PF01074">
    <property type="entry name" value="Glyco_hydro_38N"/>
    <property type="match status" value="1"/>
</dbReference>